<evidence type="ECO:0000313" key="3">
    <source>
        <dbReference type="Proteomes" id="UP001159363"/>
    </source>
</evidence>
<proteinExistence type="predicted"/>
<name>A0ABQ9G4F7_9NEOP</name>
<dbReference type="Proteomes" id="UP001159363">
    <property type="component" value="Chromosome 15"/>
</dbReference>
<evidence type="ECO:0000313" key="2">
    <source>
        <dbReference type="EMBL" id="KAJ8866233.1"/>
    </source>
</evidence>
<keyword evidence="3" id="KW-1185">Reference proteome</keyword>
<dbReference type="EMBL" id="JARBHB010000016">
    <property type="protein sequence ID" value="KAJ8866233.1"/>
    <property type="molecule type" value="Genomic_DNA"/>
</dbReference>
<reference evidence="2 3" key="1">
    <citation type="submission" date="2023-02" db="EMBL/GenBank/DDBJ databases">
        <title>LHISI_Scaffold_Assembly.</title>
        <authorList>
            <person name="Stuart O.P."/>
            <person name="Cleave R."/>
            <person name="Magrath M.J.L."/>
            <person name="Mikheyev A.S."/>
        </authorList>
    </citation>
    <scope>NUCLEOTIDE SEQUENCE [LARGE SCALE GENOMIC DNA]</scope>
    <source>
        <strain evidence="2">Daus_M_001</strain>
        <tissue evidence="2">Leg muscle</tissue>
    </source>
</reference>
<protein>
    <submittedName>
        <fullName evidence="2">Uncharacterized protein</fullName>
    </submittedName>
</protein>
<feature type="region of interest" description="Disordered" evidence="1">
    <location>
        <begin position="1"/>
        <end position="64"/>
    </location>
</feature>
<sequence length="80" mass="8626">MRVNRGEYGAPPECKDGETGDSRGNPLTSGIVRYDSHLRKTESDPAGNPTQFAQDKAKKTRRNKTLGGEQLAICSALSSC</sequence>
<feature type="compositionally biased region" description="Basic and acidic residues" evidence="1">
    <location>
        <begin position="34"/>
        <end position="43"/>
    </location>
</feature>
<organism evidence="2 3">
    <name type="scientific">Dryococelus australis</name>
    <dbReference type="NCBI Taxonomy" id="614101"/>
    <lineage>
        <taxon>Eukaryota</taxon>
        <taxon>Metazoa</taxon>
        <taxon>Ecdysozoa</taxon>
        <taxon>Arthropoda</taxon>
        <taxon>Hexapoda</taxon>
        <taxon>Insecta</taxon>
        <taxon>Pterygota</taxon>
        <taxon>Neoptera</taxon>
        <taxon>Polyneoptera</taxon>
        <taxon>Phasmatodea</taxon>
        <taxon>Verophasmatodea</taxon>
        <taxon>Anareolatae</taxon>
        <taxon>Phasmatidae</taxon>
        <taxon>Eurycanthinae</taxon>
        <taxon>Dryococelus</taxon>
    </lineage>
</organism>
<accession>A0ABQ9G4F7</accession>
<comment type="caution">
    <text evidence="2">The sequence shown here is derived from an EMBL/GenBank/DDBJ whole genome shotgun (WGS) entry which is preliminary data.</text>
</comment>
<evidence type="ECO:0000256" key="1">
    <source>
        <dbReference type="SAM" id="MobiDB-lite"/>
    </source>
</evidence>
<gene>
    <name evidence="2" type="ORF">PR048_032076</name>
</gene>